<comment type="caution">
    <text evidence="1">The sequence shown here is derived from an EMBL/GenBank/DDBJ whole genome shotgun (WGS) entry which is preliminary data.</text>
</comment>
<evidence type="ECO:0000313" key="2">
    <source>
        <dbReference type="Proteomes" id="UP000532440"/>
    </source>
</evidence>
<name>A0A7W8M6M6_9BURK</name>
<dbReference type="NCBIfam" id="TIGR02574">
    <property type="entry name" value="stabl_TIGR02574"/>
    <property type="match status" value="1"/>
</dbReference>
<sequence>MAVTARSLGIDKLDLNERLALVEEIWATICADARRFPLSQSQRIELDRRVADDDEFPDDVVSWDEVRASIRVRLGR</sequence>
<dbReference type="RefSeq" id="WP_183963152.1">
    <property type="nucleotide sequence ID" value="NZ_BAABEW010000003.1"/>
</dbReference>
<dbReference type="AlphaFoldDB" id="A0A7W8M6M6"/>
<evidence type="ECO:0000313" key="1">
    <source>
        <dbReference type="EMBL" id="MBB5270056.1"/>
    </source>
</evidence>
<accession>A0A7W8M6M6</accession>
<dbReference type="InterPro" id="IPR013406">
    <property type="entry name" value="CHP02574_addiction_mod"/>
</dbReference>
<gene>
    <name evidence="1" type="ORF">HNQ70_000040</name>
</gene>
<reference evidence="1 2" key="1">
    <citation type="submission" date="2020-08" db="EMBL/GenBank/DDBJ databases">
        <title>Genomic Encyclopedia of Type Strains, Phase IV (KMG-IV): sequencing the most valuable type-strain genomes for metagenomic binning, comparative biology and taxonomic classification.</title>
        <authorList>
            <person name="Goeker M."/>
        </authorList>
    </citation>
    <scope>NUCLEOTIDE SEQUENCE [LARGE SCALE GENOMIC DNA]</scope>
    <source>
        <strain evidence="1 2">DSM 29781</strain>
    </source>
</reference>
<keyword evidence="2" id="KW-1185">Reference proteome</keyword>
<dbReference type="EMBL" id="JACHGB010000001">
    <property type="protein sequence ID" value="MBB5270056.1"/>
    <property type="molecule type" value="Genomic_DNA"/>
</dbReference>
<dbReference type="Proteomes" id="UP000532440">
    <property type="component" value="Unassembled WGS sequence"/>
</dbReference>
<dbReference type="Pfam" id="PF09720">
    <property type="entry name" value="Unstab_antitox"/>
    <property type="match status" value="1"/>
</dbReference>
<proteinExistence type="predicted"/>
<protein>
    <submittedName>
        <fullName evidence="1">Putative addiction module component (TIGR02574 family)</fullName>
    </submittedName>
</protein>
<organism evidence="1 2">
    <name type="scientific">Quisquiliibacterium transsilvanicum</name>
    <dbReference type="NCBI Taxonomy" id="1549638"/>
    <lineage>
        <taxon>Bacteria</taxon>
        <taxon>Pseudomonadati</taxon>
        <taxon>Pseudomonadota</taxon>
        <taxon>Betaproteobacteria</taxon>
        <taxon>Burkholderiales</taxon>
        <taxon>Burkholderiaceae</taxon>
        <taxon>Quisquiliibacterium</taxon>
    </lineage>
</organism>